<proteinExistence type="predicted"/>
<feature type="compositionally biased region" description="Polar residues" evidence="1">
    <location>
        <begin position="189"/>
        <end position="213"/>
    </location>
</feature>
<evidence type="ECO:0000313" key="3">
    <source>
        <dbReference type="Proteomes" id="UP000694843"/>
    </source>
</evidence>
<feature type="region of interest" description="Disordered" evidence="1">
    <location>
        <begin position="140"/>
        <end position="219"/>
    </location>
</feature>
<keyword evidence="2" id="KW-0732">Signal</keyword>
<feature type="region of interest" description="Disordered" evidence="1">
    <location>
        <begin position="241"/>
        <end position="301"/>
    </location>
</feature>
<reference evidence="4" key="1">
    <citation type="submission" date="2025-08" db="UniProtKB">
        <authorList>
            <consortium name="RefSeq"/>
        </authorList>
    </citation>
    <scope>IDENTIFICATION</scope>
    <source>
        <tissue evidence="4">Whole organism</tissue>
    </source>
</reference>
<gene>
    <name evidence="4" type="primary">LOC108681048</name>
</gene>
<dbReference type="GeneID" id="108681048"/>
<evidence type="ECO:0000256" key="2">
    <source>
        <dbReference type="SAM" id="SignalP"/>
    </source>
</evidence>
<name>A0A8B7PHN5_HYAAZ</name>
<evidence type="ECO:0000256" key="1">
    <source>
        <dbReference type="SAM" id="MobiDB-lite"/>
    </source>
</evidence>
<feature type="compositionally biased region" description="Basic residues" evidence="1">
    <location>
        <begin position="490"/>
        <end position="500"/>
    </location>
</feature>
<feature type="chain" id="PRO_5034234167" evidence="2">
    <location>
        <begin position="23"/>
        <end position="500"/>
    </location>
</feature>
<protein>
    <submittedName>
        <fullName evidence="4">Uncharacterized protein LOC108681048</fullName>
    </submittedName>
</protein>
<sequence length="500" mass="54624">MKPVLALLGLSFMILQPSPANSQLGTLLGLKLGIFGGGVLAGIGRGIRNVTRRRLQDPAVELISVRAPPAEETASADYVEPTRFTGDYDENFDYQADDDYRFDYPYSTANNQTFEDYTFPELSGTDETDILQEDVSIGLLDPNSELSKREPPKPTAGGSSVTTSTNGVDRIKQDDSTLNSTIRGGLGSLINSNGTVPSRLSVPDYSTLQNGPQSEGGASAINFQDIFSGIIPFPTEVPPPIYESILSNDDPQEDLENPEYVPDTLSQDTPNPKYGLEGASLRDGRPPASSTPRSTATTPATNTLRAVGPVRIHQAKLITRYSILTPHQLVRIRDTSSEGRSVRNAKQRSVFAVTTANANLKTGSATRPVNLRNLASKLQTNSFLPAKSSQMNVNRRVGEPSFRPTSRVQTKLEDNRFHQQKEVLSQDSRNATLTVPNLNRSSSVKIARFYDGDLASRAPRNRKVLSGHLPRGVGIDVRQRDRSSPGDRHSNKRPALNRRI</sequence>
<dbReference type="KEGG" id="hazt:108681048"/>
<keyword evidence="3" id="KW-1185">Reference proteome</keyword>
<feature type="signal peptide" evidence="2">
    <location>
        <begin position="1"/>
        <end position="22"/>
    </location>
</feature>
<evidence type="ECO:0000313" key="4">
    <source>
        <dbReference type="RefSeq" id="XP_018025505.1"/>
    </source>
</evidence>
<dbReference type="RefSeq" id="XP_018025505.1">
    <property type="nucleotide sequence ID" value="XM_018170016.2"/>
</dbReference>
<feature type="compositionally biased region" description="Polar residues" evidence="1">
    <location>
        <begin position="157"/>
        <end position="167"/>
    </location>
</feature>
<feature type="compositionally biased region" description="Basic and acidic residues" evidence="1">
    <location>
        <begin position="477"/>
        <end position="489"/>
    </location>
</feature>
<dbReference type="AlphaFoldDB" id="A0A8B7PHN5"/>
<feature type="region of interest" description="Disordered" evidence="1">
    <location>
        <begin position="464"/>
        <end position="500"/>
    </location>
</feature>
<feature type="compositionally biased region" description="Low complexity" evidence="1">
    <location>
        <begin position="286"/>
        <end position="301"/>
    </location>
</feature>
<dbReference type="Proteomes" id="UP000694843">
    <property type="component" value="Unplaced"/>
</dbReference>
<accession>A0A8B7PHN5</accession>
<organism evidence="3 4">
    <name type="scientific">Hyalella azteca</name>
    <name type="common">Amphipod</name>
    <dbReference type="NCBI Taxonomy" id="294128"/>
    <lineage>
        <taxon>Eukaryota</taxon>
        <taxon>Metazoa</taxon>
        <taxon>Ecdysozoa</taxon>
        <taxon>Arthropoda</taxon>
        <taxon>Crustacea</taxon>
        <taxon>Multicrustacea</taxon>
        <taxon>Malacostraca</taxon>
        <taxon>Eumalacostraca</taxon>
        <taxon>Peracarida</taxon>
        <taxon>Amphipoda</taxon>
        <taxon>Senticaudata</taxon>
        <taxon>Talitrida</taxon>
        <taxon>Talitroidea</taxon>
        <taxon>Hyalellidae</taxon>
        <taxon>Hyalella</taxon>
    </lineage>
</organism>